<evidence type="ECO:0000313" key="1">
    <source>
        <dbReference type="EMBL" id="OWK30416.1"/>
    </source>
</evidence>
<dbReference type="OrthoDB" id="7586022at2"/>
<dbReference type="Proteomes" id="UP000197290">
    <property type="component" value="Unassembled WGS sequence"/>
</dbReference>
<keyword evidence="2" id="KW-1185">Reference proteome</keyword>
<evidence type="ECO:0000313" key="2">
    <source>
        <dbReference type="Proteomes" id="UP000197290"/>
    </source>
</evidence>
<proteinExistence type="predicted"/>
<comment type="caution">
    <text evidence="1">The sequence shown here is derived from an EMBL/GenBank/DDBJ whole genome shotgun (WGS) entry which is preliminary data.</text>
</comment>
<dbReference type="AlphaFoldDB" id="A0A245ZKZ2"/>
<organism evidence="1 2">
    <name type="scientific">Sphingomonas dokdonensis</name>
    <dbReference type="NCBI Taxonomy" id="344880"/>
    <lineage>
        <taxon>Bacteria</taxon>
        <taxon>Pseudomonadati</taxon>
        <taxon>Pseudomonadota</taxon>
        <taxon>Alphaproteobacteria</taxon>
        <taxon>Sphingomonadales</taxon>
        <taxon>Sphingomonadaceae</taxon>
        <taxon>Sphingomonas</taxon>
    </lineage>
</organism>
<reference evidence="1 2" key="1">
    <citation type="submission" date="2017-03" db="EMBL/GenBank/DDBJ databases">
        <title>Genome sequence of Sphingomonas dokdonensis DSM 21029.</title>
        <authorList>
            <person name="Poehlein A."/>
            <person name="Wuebbeler J.H."/>
            <person name="Steinbuechel A."/>
            <person name="Daniel R."/>
        </authorList>
    </citation>
    <scope>NUCLEOTIDE SEQUENCE [LARGE SCALE GENOMIC DNA]</scope>
    <source>
        <strain evidence="1 2">DSM 21029</strain>
    </source>
</reference>
<accession>A0A245ZKZ2</accession>
<dbReference type="RefSeq" id="WP_158212178.1">
    <property type="nucleotide sequence ID" value="NZ_NBBI01000003.1"/>
</dbReference>
<sequence length="54" mass="6070">MAFAQRWTQTSINDLRNALALGQSTTDVATTLRRPLEDVQAMIARLRLKVLASR</sequence>
<dbReference type="EMBL" id="NBBI01000003">
    <property type="protein sequence ID" value="OWK30416.1"/>
    <property type="molecule type" value="Genomic_DNA"/>
</dbReference>
<name>A0A245ZKZ2_9SPHN</name>
<gene>
    <name evidence="1" type="ORF">SPDO_21020</name>
</gene>
<protein>
    <submittedName>
        <fullName evidence="1">Uncharacterized protein</fullName>
    </submittedName>
</protein>